<evidence type="ECO:0000313" key="2">
    <source>
        <dbReference type="Proteomes" id="UP001165101"/>
    </source>
</evidence>
<gene>
    <name evidence="1" type="ORF">Cboi01_000542600</name>
</gene>
<comment type="caution">
    <text evidence="1">The sequence shown here is derived from an EMBL/GenBank/DDBJ whole genome shotgun (WGS) entry which is preliminary data.</text>
</comment>
<evidence type="ECO:0000313" key="1">
    <source>
        <dbReference type="EMBL" id="GME99973.1"/>
    </source>
</evidence>
<sequence length="396" mass="43210">MIKEHENIFGGDRTLTAIGFGSQLSTFQRQGSSRQHSNNNTYNNNDNENSENNDSYSVKKMRFEERARHYVNYNSEKINEFTTVNLAYESGDITARELLAKYKEIFSENENDINILLKELSELYTKNSTKQNFLLKLIKAEPNKKELEEKFPALPGSENTINFTSAPSWGPGGSSRSGRNGGSSSHSFHNVGKNLDTLPSLSAYDLPSARSIPGATLKIKTTKKSIARGNGSTKPKTLSTASAIAHIPKPAPEVKNVINKGFSESVKIPNYLQKTKITQNGTKVSTKAPTNDGMTKMMRMNESKFPALPTQTSKPKIPRVNPVDTSLGQWGSGSSSSRLATSSASASADDIFLNMNSLGQSLEHSSSVTSLNSNSSSSSGKKKKQKQVLFHIGIGS</sequence>
<reference evidence="1" key="1">
    <citation type="submission" date="2023-04" db="EMBL/GenBank/DDBJ databases">
        <title>Candida boidinii NBRC 1967.</title>
        <authorList>
            <person name="Ichikawa N."/>
            <person name="Sato H."/>
            <person name="Tonouchi N."/>
        </authorList>
    </citation>
    <scope>NUCLEOTIDE SEQUENCE</scope>
    <source>
        <strain evidence="1">NBRC 1967</strain>
    </source>
</reference>
<keyword evidence="2" id="KW-1185">Reference proteome</keyword>
<accession>A0ACB5U2H4</accession>
<proteinExistence type="predicted"/>
<name>A0ACB5U2H4_CANBO</name>
<dbReference type="EMBL" id="BSXV01004206">
    <property type="protein sequence ID" value="GME99973.1"/>
    <property type="molecule type" value="Genomic_DNA"/>
</dbReference>
<protein>
    <submittedName>
        <fullName evidence="1">Unnamed protein product</fullName>
    </submittedName>
</protein>
<organism evidence="1 2">
    <name type="scientific">Candida boidinii</name>
    <name type="common">Yeast</name>
    <dbReference type="NCBI Taxonomy" id="5477"/>
    <lineage>
        <taxon>Eukaryota</taxon>
        <taxon>Fungi</taxon>
        <taxon>Dikarya</taxon>
        <taxon>Ascomycota</taxon>
        <taxon>Saccharomycotina</taxon>
        <taxon>Pichiomycetes</taxon>
        <taxon>Pichiales</taxon>
        <taxon>Pichiaceae</taxon>
        <taxon>Ogataea</taxon>
        <taxon>Ogataea/Candida clade</taxon>
    </lineage>
</organism>
<dbReference type="Proteomes" id="UP001165101">
    <property type="component" value="Unassembled WGS sequence"/>
</dbReference>